<proteinExistence type="predicted"/>
<evidence type="ECO:0000256" key="1">
    <source>
        <dbReference type="SAM" id="MobiDB-lite"/>
    </source>
</evidence>
<name>A0AA94HNQ6_9MICO</name>
<comment type="caution">
    <text evidence="2">The sequence shown here is derived from an EMBL/GenBank/DDBJ whole genome shotgun (WGS) entry which is preliminary data.</text>
</comment>
<reference evidence="2 3" key="1">
    <citation type="submission" date="2016-10" db="EMBL/GenBank/DDBJ databases">
        <authorList>
            <person name="Varghese N."/>
            <person name="Submissions S."/>
        </authorList>
    </citation>
    <scope>NUCLEOTIDE SEQUENCE [LARGE SCALE GENOMIC DNA]</scope>
    <source>
        <strain evidence="2 3">IAM 15147</strain>
    </source>
</reference>
<dbReference type="InterPro" id="IPR049675">
    <property type="entry name" value="QatB"/>
</dbReference>
<sequence>MGTSQSSTGPGAGVALVPPWADDVPSGDPTDPSADNAPDDSDQTPPREAPPARFRDTRRSLGSYARNGDSTDLRRALGHYVRSGYGGTATMTRRLGGTAATAGRLGTMLQSGRTPDGASLRDAALASGSDANAVLDAIVDTASPADGTQDKEASRLSIRNALSDLLVRFPDADLFALTEAQRNYVIERYAALDVYARFCLDLQKTVLDKAPDAVTGMRRLRYIREFISEQVSESFRKIRDENASPTTRSIAQLTRAALRETLAVFEEYTS</sequence>
<keyword evidence="3" id="KW-1185">Reference proteome</keyword>
<dbReference type="AlphaFoldDB" id="A0AA94HNQ6"/>
<evidence type="ECO:0000313" key="2">
    <source>
        <dbReference type="EMBL" id="SFS16251.1"/>
    </source>
</evidence>
<dbReference type="NCBIfam" id="NF041924">
    <property type="entry name" value="QatB"/>
    <property type="match status" value="1"/>
</dbReference>
<accession>A0AA94HNQ6</accession>
<dbReference type="EMBL" id="FOZN01000003">
    <property type="protein sequence ID" value="SFS16251.1"/>
    <property type="molecule type" value="Genomic_DNA"/>
</dbReference>
<gene>
    <name evidence="2" type="ORF">SAMN04487783_2246</name>
</gene>
<feature type="region of interest" description="Disordered" evidence="1">
    <location>
        <begin position="1"/>
        <end position="70"/>
    </location>
</feature>
<organism evidence="2 3">
    <name type="scientific">Agrococcus baldri</name>
    <dbReference type="NCBI Taxonomy" id="153730"/>
    <lineage>
        <taxon>Bacteria</taxon>
        <taxon>Bacillati</taxon>
        <taxon>Actinomycetota</taxon>
        <taxon>Actinomycetes</taxon>
        <taxon>Micrococcales</taxon>
        <taxon>Microbacteriaceae</taxon>
        <taxon>Agrococcus</taxon>
    </lineage>
</organism>
<evidence type="ECO:0000313" key="3">
    <source>
        <dbReference type="Proteomes" id="UP000198506"/>
    </source>
</evidence>
<dbReference type="Proteomes" id="UP000198506">
    <property type="component" value="Unassembled WGS sequence"/>
</dbReference>
<dbReference type="RefSeq" id="WP_092918807.1">
    <property type="nucleotide sequence ID" value="NZ_FOZN01000003.1"/>
</dbReference>
<protein>
    <submittedName>
        <fullName evidence="2">Uncharacterized protein</fullName>
    </submittedName>
</protein>